<gene>
    <name evidence="1" type="ORF">MFLAVUS_000014</name>
</gene>
<proteinExistence type="predicted"/>
<keyword evidence="2" id="KW-1185">Reference proteome</keyword>
<accession>A0ABP9YIH1</accession>
<evidence type="ECO:0008006" key="3">
    <source>
        <dbReference type="Google" id="ProtNLM"/>
    </source>
</evidence>
<protein>
    <recommendedName>
        <fullName evidence="3">F-box associated domain-containing protein</fullName>
    </recommendedName>
</protein>
<evidence type="ECO:0000313" key="2">
    <source>
        <dbReference type="Proteomes" id="UP001473302"/>
    </source>
</evidence>
<reference evidence="1 2" key="1">
    <citation type="submission" date="2024-04" db="EMBL/GenBank/DDBJ databases">
        <title>genome sequences of Mucor flavus KT1a and Helicostylum pulchrum KT1b strains isolated from the surface of a dry-aged beef.</title>
        <authorList>
            <person name="Toyotome T."/>
            <person name="Hosono M."/>
            <person name="Torimaru M."/>
            <person name="Fukuda K."/>
            <person name="Mikami N."/>
        </authorList>
    </citation>
    <scope>NUCLEOTIDE SEQUENCE [LARGE SCALE GENOMIC DNA]</scope>
    <source>
        <strain evidence="1 2">KT1a</strain>
    </source>
</reference>
<evidence type="ECO:0000313" key="1">
    <source>
        <dbReference type="EMBL" id="GAA5806666.1"/>
    </source>
</evidence>
<comment type="caution">
    <text evidence="1">The sequence shown here is derived from an EMBL/GenBank/DDBJ whole genome shotgun (WGS) entry which is preliminary data.</text>
</comment>
<organism evidence="1 2">
    <name type="scientific">Mucor flavus</name>
    <dbReference type="NCBI Taxonomy" id="439312"/>
    <lineage>
        <taxon>Eukaryota</taxon>
        <taxon>Fungi</taxon>
        <taxon>Fungi incertae sedis</taxon>
        <taxon>Mucoromycota</taxon>
        <taxon>Mucoromycotina</taxon>
        <taxon>Mucoromycetes</taxon>
        <taxon>Mucorales</taxon>
        <taxon>Mucorineae</taxon>
        <taxon>Mucoraceae</taxon>
        <taxon>Mucor</taxon>
    </lineage>
</organism>
<sequence length="247" mass="28808">MSEFKVESSCCIVCLDCFFCRKSREKKTNVFCRCSDTLLSQIPSSQAQNNDVMKKNVYKRAFIINWVEKNAHTCYNLNGGWHIDTGSLLKVPLCIVHHTDFQTEWIQRFDELRDNGIRVESTVNVKDVTRLFMNWSGAPPYSDNSIDLKKVRPLPCYPLKLDVPVETDAVPTFKDIWGYHTLTAVGRERDNKIVFYDIDNNKWNQLEDDFPVPVDSLNEKRYMVGMLPRYVDASEMIYYFNKDSDNI</sequence>
<name>A0ABP9YIH1_9FUNG</name>
<dbReference type="EMBL" id="BAABUK010000002">
    <property type="protein sequence ID" value="GAA5806666.1"/>
    <property type="molecule type" value="Genomic_DNA"/>
</dbReference>
<dbReference type="Proteomes" id="UP001473302">
    <property type="component" value="Unassembled WGS sequence"/>
</dbReference>